<accession>A0A1G8A8G9</accession>
<keyword evidence="3" id="KW-0804">Transcription</keyword>
<evidence type="ECO:0000256" key="1">
    <source>
        <dbReference type="ARBA" id="ARBA00023015"/>
    </source>
</evidence>
<dbReference type="InterPro" id="IPR001647">
    <property type="entry name" value="HTH_TetR"/>
</dbReference>
<dbReference type="AlphaFoldDB" id="A0A1G8A8G9"/>
<dbReference type="Pfam" id="PF00440">
    <property type="entry name" value="TetR_N"/>
    <property type="match status" value="1"/>
</dbReference>
<dbReference type="GO" id="GO:0003700">
    <property type="term" value="F:DNA-binding transcription factor activity"/>
    <property type="evidence" value="ECO:0007669"/>
    <property type="project" value="TreeGrafter"/>
</dbReference>
<evidence type="ECO:0000313" key="7">
    <source>
        <dbReference type="Proteomes" id="UP000183263"/>
    </source>
</evidence>
<feature type="domain" description="HTH tetR-type" evidence="5">
    <location>
        <begin position="10"/>
        <end position="70"/>
    </location>
</feature>
<dbReference type="Proteomes" id="UP000183263">
    <property type="component" value="Unassembled WGS sequence"/>
</dbReference>
<organism evidence="6 7">
    <name type="scientific">Rhodococcus triatomae</name>
    <dbReference type="NCBI Taxonomy" id="300028"/>
    <lineage>
        <taxon>Bacteria</taxon>
        <taxon>Bacillati</taxon>
        <taxon>Actinomycetota</taxon>
        <taxon>Actinomycetes</taxon>
        <taxon>Mycobacteriales</taxon>
        <taxon>Nocardiaceae</taxon>
        <taxon>Rhodococcus</taxon>
    </lineage>
</organism>
<keyword evidence="2 4" id="KW-0238">DNA-binding</keyword>
<sequence>MSEQQQERRRVREAAIVATARDIAEREGWAAITTRRLSAEVGYSQPVLYSHFASMDAIVTAVAVQGSEEIADALQRSASASEPIENVARAYLDLARDQPALYEAISSRARGLAFATPKAPNALQRAFGAIAEAVGGDETRAELFWGTLHGLAELERGGRLRTDARDARISELVQLYGAAGTP</sequence>
<keyword evidence="1" id="KW-0805">Transcription regulation</keyword>
<dbReference type="PANTHER" id="PTHR30055">
    <property type="entry name" value="HTH-TYPE TRANSCRIPTIONAL REGULATOR RUTR"/>
    <property type="match status" value="1"/>
</dbReference>
<gene>
    <name evidence="6" type="ORF">SAMN05444695_101351</name>
</gene>
<dbReference type="SUPFAM" id="SSF48498">
    <property type="entry name" value="Tetracyclin repressor-like, C-terminal domain"/>
    <property type="match status" value="1"/>
</dbReference>
<evidence type="ECO:0000256" key="3">
    <source>
        <dbReference type="ARBA" id="ARBA00023163"/>
    </source>
</evidence>
<dbReference type="PROSITE" id="PS50977">
    <property type="entry name" value="HTH_TETR_2"/>
    <property type="match status" value="1"/>
</dbReference>
<name>A0A1G8A8G9_9NOCA</name>
<dbReference type="InterPro" id="IPR050109">
    <property type="entry name" value="HTH-type_TetR-like_transc_reg"/>
</dbReference>
<feature type="DNA-binding region" description="H-T-H motif" evidence="4">
    <location>
        <begin position="33"/>
        <end position="52"/>
    </location>
</feature>
<dbReference type="GO" id="GO:0000976">
    <property type="term" value="F:transcription cis-regulatory region binding"/>
    <property type="evidence" value="ECO:0007669"/>
    <property type="project" value="TreeGrafter"/>
</dbReference>
<evidence type="ECO:0000256" key="2">
    <source>
        <dbReference type="ARBA" id="ARBA00023125"/>
    </source>
</evidence>
<evidence type="ECO:0000259" key="5">
    <source>
        <dbReference type="PROSITE" id="PS50977"/>
    </source>
</evidence>
<dbReference type="EMBL" id="FNDN01000001">
    <property type="protein sequence ID" value="SDH17218.1"/>
    <property type="molecule type" value="Genomic_DNA"/>
</dbReference>
<dbReference type="Gene3D" id="1.10.357.10">
    <property type="entry name" value="Tetracycline Repressor, domain 2"/>
    <property type="match status" value="1"/>
</dbReference>
<dbReference type="InterPro" id="IPR009057">
    <property type="entry name" value="Homeodomain-like_sf"/>
</dbReference>
<dbReference type="SUPFAM" id="SSF46689">
    <property type="entry name" value="Homeodomain-like"/>
    <property type="match status" value="1"/>
</dbReference>
<protein>
    <submittedName>
        <fullName evidence="6">WHG domain-containing protein</fullName>
    </submittedName>
</protein>
<keyword evidence="7" id="KW-1185">Reference proteome</keyword>
<reference evidence="6 7" key="1">
    <citation type="submission" date="2016-10" db="EMBL/GenBank/DDBJ databases">
        <authorList>
            <person name="de Groot N.N."/>
        </authorList>
    </citation>
    <scope>NUCLEOTIDE SEQUENCE [LARGE SCALE GENOMIC DNA]</scope>
    <source>
        <strain evidence="6 7">DSM 44892</strain>
    </source>
</reference>
<dbReference type="InterPro" id="IPR025996">
    <property type="entry name" value="MT1864/Rv1816-like_C"/>
</dbReference>
<evidence type="ECO:0000256" key="4">
    <source>
        <dbReference type="PROSITE-ProRule" id="PRU00335"/>
    </source>
</evidence>
<dbReference type="InterPro" id="IPR036271">
    <property type="entry name" value="Tet_transcr_reg_TetR-rel_C_sf"/>
</dbReference>
<evidence type="ECO:0000313" key="6">
    <source>
        <dbReference type="EMBL" id="SDH17218.1"/>
    </source>
</evidence>
<dbReference type="PANTHER" id="PTHR30055:SF234">
    <property type="entry name" value="HTH-TYPE TRANSCRIPTIONAL REGULATOR BETI"/>
    <property type="match status" value="1"/>
</dbReference>
<dbReference type="Pfam" id="PF13305">
    <property type="entry name" value="TetR_C_33"/>
    <property type="match status" value="1"/>
</dbReference>
<dbReference type="RefSeq" id="WP_174561848.1">
    <property type="nucleotide sequence ID" value="NZ_CP048813.1"/>
</dbReference>
<proteinExistence type="predicted"/>